<dbReference type="InterPro" id="IPR002734">
    <property type="entry name" value="RibDG_C"/>
</dbReference>
<evidence type="ECO:0000313" key="16">
    <source>
        <dbReference type="EMBL" id="MBM7715103.1"/>
    </source>
</evidence>
<dbReference type="InterPro" id="IPR002125">
    <property type="entry name" value="CMP_dCMP_dom"/>
</dbReference>
<comment type="function">
    <text evidence="1 14">Converts 2,5-diamino-6-(ribosylamino)-4(3h)-pyrimidinone 5'-phosphate into 5-amino-6-(ribosylamino)-2,4(1h,3h)-pyrimidinedione 5'-phosphate.</text>
</comment>
<dbReference type="PROSITE" id="PS51747">
    <property type="entry name" value="CYT_DCMP_DEAMINASES_2"/>
    <property type="match status" value="1"/>
</dbReference>
<evidence type="ECO:0000256" key="2">
    <source>
        <dbReference type="ARBA" id="ARBA00004882"/>
    </source>
</evidence>
<evidence type="ECO:0000256" key="7">
    <source>
        <dbReference type="ARBA" id="ARBA00022723"/>
    </source>
</evidence>
<dbReference type="InterPro" id="IPR024072">
    <property type="entry name" value="DHFR-like_dom_sf"/>
</dbReference>
<evidence type="ECO:0000256" key="9">
    <source>
        <dbReference type="ARBA" id="ARBA00022857"/>
    </source>
</evidence>
<dbReference type="CDD" id="cd01284">
    <property type="entry name" value="Riboflavin_deaminase-reductase"/>
    <property type="match status" value="1"/>
</dbReference>
<feature type="domain" description="CMP/dCMP-type deaminase" evidence="15">
    <location>
        <begin position="2"/>
        <end position="124"/>
    </location>
</feature>
<dbReference type="NCBIfam" id="TIGR00326">
    <property type="entry name" value="eubact_ribD"/>
    <property type="match status" value="1"/>
</dbReference>
<keyword evidence="14 16" id="KW-0378">Hydrolase</keyword>
<dbReference type="GO" id="GO:0008835">
    <property type="term" value="F:diaminohydroxyphosphoribosylaminopyrimidine deaminase activity"/>
    <property type="evidence" value="ECO:0007669"/>
    <property type="project" value="UniProtKB-EC"/>
</dbReference>
<dbReference type="EC" id="1.1.1.193" evidence="14"/>
<comment type="pathway">
    <text evidence="3 14">Cofactor biosynthesis; riboflavin biosynthesis; 5-amino-6-(D-ribitylamino)uracil from GTP: step 3/4.</text>
</comment>
<protein>
    <recommendedName>
        <fullName evidence="14">Riboflavin biosynthesis protein RibD</fullName>
    </recommendedName>
    <domain>
        <recommendedName>
            <fullName evidence="14">Diaminohydroxyphosphoribosylaminopyrimidine deaminase</fullName>
            <shortName evidence="14">DRAP deaminase</shortName>
            <ecNumber evidence="14">3.5.4.26</ecNumber>
        </recommendedName>
        <alternativeName>
            <fullName evidence="14">Riboflavin-specific deaminase</fullName>
        </alternativeName>
    </domain>
    <domain>
        <recommendedName>
            <fullName evidence="14">5-amino-6-(5-phosphoribosylamino)uracil reductase</fullName>
            <ecNumber evidence="14">1.1.1.193</ecNumber>
        </recommendedName>
        <alternativeName>
            <fullName evidence="14">HTP reductase</fullName>
        </alternativeName>
    </domain>
</protein>
<dbReference type="PANTHER" id="PTHR38011:SF7">
    <property type="entry name" value="2,5-DIAMINO-6-RIBOSYLAMINO-4(3H)-PYRIMIDINONE 5'-PHOSPHATE REDUCTASE"/>
    <property type="match status" value="1"/>
</dbReference>
<dbReference type="Proteomes" id="UP000823485">
    <property type="component" value="Unassembled WGS sequence"/>
</dbReference>
<comment type="cofactor">
    <cofactor evidence="14">
        <name>Zn(2+)</name>
        <dbReference type="ChEBI" id="CHEBI:29105"/>
    </cofactor>
    <text evidence="14">Binds 1 zinc ion.</text>
</comment>
<keyword evidence="8 14" id="KW-0862">Zinc</keyword>
<dbReference type="InterPro" id="IPR016192">
    <property type="entry name" value="APOBEC/CMP_deaminase_Zn-bd"/>
</dbReference>
<dbReference type="Pfam" id="PF00383">
    <property type="entry name" value="dCMP_cyt_deam_1"/>
    <property type="match status" value="1"/>
</dbReference>
<evidence type="ECO:0000256" key="3">
    <source>
        <dbReference type="ARBA" id="ARBA00004910"/>
    </source>
</evidence>
<evidence type="ECO:0000256" key="13">
    <source>
        <dbReference type="ARBA" id="ARBA00049886"/>
    </source>
</evidence>
<evidence type="ECO:0000256" key="5">
    <source>
        <dbReference type="ARBA" id="ARBA00007417"/>
    </source>
</evidence>
<dbReference type="RefSeq" id="WP_205179258.1">
    <property type="nucleotide sequence ID" value="NZ_JAFBFH010000012.1"/>
</dbReference>
<dbReference type="EC" id="3.5.4.26" evidence="14"/>
<comment type="caution">
    <text evidence="16">The sequence shown here is derived from an EMBL/GenBank/DDBJ whole genome shotgun (WGS) entry which is preliminary data.</text>
</comment>
<keyword evidence="7 14" id="KW-0479">Metal-binding</keyword>
<evidence type="ECO:0000259" key="15">
    <source>
        <dbReference type="PROSITE" id="PS51747"/>
    </source>
</evidence>
<dbReference type="EMBL" id="JAFBFH010000012">
    <property type="protein sequence ID" value="MBM7715103.1"/>
    <property type="molecule type" value="Genomic_DNA"/>
</dbReference>
<dbReference type="PANTHER" id="PTHR38011">
    <property type="entry name" value="DIHYDROFOLATE REDUCTASE FAMILY PROTEIN (AFU_ORTHOLOGUE AFUA_8G06820)"/>
    <property type="match status" value="1"/>
</dbReference>
<reference evidence="16 17" key="1">
    <citation type="submission" date="2021-01" db="EMBL/GenBank/DDBJ databases">
        <title>Genomic Encyclopedia of Type Strains, Phase IV (KMG-IV): sequencing the most valuable type-strain genomes for metagenomic binning, comparative biology and taxonomic classification.</title>
        <authorList>
            <person name="Goeker M."/>
        </authorList>
    </citation>
    <scope>NUCLEOTIDE SEQUENCE [LARGE SCALE GENOMIC DNA]</scope>
    <source>
        <strain evidence="16 17">DSM 105453</strain>
    </source>
</reference>
<accession>A0ABS2R667</accession>
<evidence type="ECO:0000256" key="4">
    <source>
        <dbReference type="ARBA" id="ARBA00005259"/>
    </source>
</evidence>
<dbReference type="SUPFAM" id="SSF53927">
    <property type="entry name" value="Cytidine deaminase-like"/>
    <property type="match status" value="1"/>
</dbReference>
<dbReference type="InterPro" id="IPR011549">
    <property type="entry name" value="RibD_C"/>
</dbReference>
<dbReference type="Gene3D" id="3.40.140.10">
    <property type="entry name" value="Cytidine Deaminase, domain 2"/>
    <property type="match status" value="1"/>
</dbReference>
<dbReference type="SUPFAM" id="SSF53597">
    <property type="entry name" value="Dihydrofolate reductase-like"/>
    <property type="match status" value="1"/>
</dbReference>
<dbReference type="Pfam" id="PF01872">
    <property type="entry name" value="RibD_C"/>
    <property type="match status" value="1"/>
</dbReference>
<comment type="similarity">
    <text evidence="4 14">In the N-terminal section; belongs to the cytidine and deoxycytidylate deaminase family.</text>
</comment>
<dbReference type="PROSITE" id="PS00903">
    <property type="entry name" value="CYT_DCMP_DEAMINASES_1"/>
    <property type="match status" value="1"/>
</dbReference>
<dbReference type="Gene3D" id="3.40.430.10">
    <property type="entry name" value="Dihydrofolate Reductase, subunit A"/>
    <property type="match status" value="1"/>
</dbReference>
<keyword evidence="11" id="KW-0511">Multifunctional enzyme</keyword>
<proteinExistence type="inferred from homology"/>
<dbReference type="NCBIfam" id="TIGR00227">
    <property type="entry name" value="ribD_Cterm"/>
    <property type="match status" value="1"/>
</dbReference>
<evidence type="ECO:0000256" key="6">
    <source>
        <dbReference type="ARBA" id="ARBA00022619"/>
    </source>
</evidence>
<dbReference type="InterPro" id="IPR004794">
    <property type="entry name" value="Eubact_RibD"/>
</dbReference>
<evidence type="ECO:0000256" key="10">
    <source>
        <dbReference type="ARBA" id="ARBA00023002"/>
    </source>
</evidence>
<keyword evidence="10 14" id="KW-0560">Oxidoreductase</keyword>
<keyword evidence="9 14" id="KW-0521">NADP</keyword>
<evidence type="ECO:0000256" key="12">
    <source>
        <dbReference type="ARBA" id="ARBA00049861"/>
    </source>
</evidence>
<gene>
    <name evidence="16" type="ORF">JOC94_002075</name>
</gene>
<sequence>MPDKEFYMKLALQLAESVIGQTSPNPPVGCVVVKDGRIIGMGAHMKAGEPHAEVNALMQAGDKAEGADLYVTLEPCSHTGKTPPCANLIIRKKIRNVYIASVDPNPLVGGKGADKLRDAGIFVEAGICEDVSRTLYKHYFHFIKTKKPFVTLKTAVTFDGKTAAASGNSKWITSKEARMDVHEYRHRHDAILIGVNTVLADNPHLTTRLPQGGIHPIRIVLDTLLTIPLQANMLHDSVAPVIVVCGKGAQQSRQVALEQLGVQVKRMPSDMIHIDSLLTWLGEEQITSLFVEGGSTVHSSFIQAQAFQEIIMYMAPRILSDDKGRPVFGGTPKELIKEGTPIAFQAVEKVGPDIKIIAVPKEGGEDDIYRDC</sequence>
<evidence type="ECO:0000256" key="11">
    <source>
        <dbReference type="ARBA" id="ARBA00023268"/>
    </source>
</evidence>
<comment type="catalytic activity">
    <reaction evidence="13 14">
        <text>2,5-diamino-6-hydroxy-4-(5-phosphoribosylamino)-pyrimidine + H2O + H(+) = 5-amino-6-(5-phospho-D-ribosylamino)uracil + NH4(+)</text>
        <dbReference type="Rhea" id="RHEA:21868"/>
        <dbReference type="ChEBI" id="CHEBI:15377"/>
        <dbReference type="ChEBI" id="CHEBI:15378"/>
        <dbReference type="ChEBI" id="CHEBI:28938"/>
        <dbReference type="ChEBI" id="CHEBI:58453"/>
        <dbReference type="ChEBI" id="CHEBI:58614"/>
        <dbReference type="EC" id="3.5.4.26"/>
    </reaction>
</comment>
<evidence type="ECO:0000256" key="1">
    <source>
        <dbReference type="ARBA" id="ARBA00002151"/>
    </source>
</evidence>
<evidence type="ECO:0000256" key="8">
    <source>
        <dbReference type="ARBA" id="ARBA00022833"/>
    </source>
</evidence>
<dbReference type="InterPro" id="IPR050765">
    <property type="entry name" value="Riboflavin_Biosynth_HTPR"/>
</dbReference>
<organism evidence="16 17">
    <name type="scientific">Siminovitchia thermophila</name>
    <dbReference type="NCBI Taxonomy" id="1245522"/>
    <lineage>
        <taxon>Bacteria</taxon>
        <taxon>Bacillati</taxon>
        <taxon>Bacillota</taxon>
        <taxon>Bacilli</taxon>
        <taxon>Bacillales</taxon>
        <taxon>Bacillaceae</taxon>
        <taxon>Siminovitchia</taxon>
    </lineage>
</organism>
<keyword evidence="6 14" id="KW-0686">Riboflavin biosynthesis</keyword>
<comment type="pathway">
    <text evidence="2 14">Cofactor biosynthesis; riboflavin biosynthesis; 5-amino-6-(D-ribitylamino)uracil from GTP: step 2/4.</text>
</comment>
<name>A0ABS2R667_9BACI</name>
<comment type="catalytic activity">
    <reaction evidence="12 14">
        <text>5-amino-6-(5-phospho-D-ribitylamino)uracil + NADP(+) = 5-amino-6-(5-phospho-D-ribosylamino)uracil + NADPH + H(+)</text>
        <dbReference type="Rhea" id="RHEA:17845"/>
        <dbReference type="ChEBI" id="CHEBI:15378"/>
        <dbReference type="ChEBI" id="CHEBI:57783"/>
        <dbReference type="ChEBI" id="CHEBI:58349"/>
        <dbReference type="ChEBI" id="CHEBI:58421"/>
        <dbReference type="ChEBI" id="CHEBI:58453"/>
        <dbReference type="EC" id="1.1.1.193"/>
    </reaction>
</comment>
<comment type="similarity">
    <text evidence="5 14">In the C-terminal section; belongs to the HTP reductase family.</text>
</comment>
<dbReference type="GO" id="GO:0008703">
    <property type="term" value="F:5-amino-6-(5-phosphoribosylamino)uracil reductase activity"/>
    <property type="evidence" value="ECO:0007669"/>
    <property type="project" value="UniProtKB-EC"/>
</dbReference>
<evidence type="ECO:0000256" key="14">
    <source>
        <dbReference type="PIRNR" id="PIRNR006769"/>
    </source>
</evidence>
<keyword evidence="17" id="KW-1185">Reference proteome</keyword>
<evidence type="ECO:0000313" key="17">
    <source>
        <dbReference type="Proteomes" id="UP000823485"/>
    </source>
</evidence>
<dbReference type="PIRSF" id="PIRSF006769">
    <property type="entry name" value="RibD"/>
    <property type="match status" value="1"/>
</dbReference>
<dbReference type="InterPro" id="IPR016193">
    <property type="entry name" value="Cytidine_deaminase-like"/>
</dbReference>